<keyword evidence="3 6" id="KW-0805">Transcription regulation</keyword>
<accession>A0A251VHL9</accession>
<dbReference type="EMBL" id="CM007891">
    <property type="protein sequence ID" value="OTG35137.1"/>
    <property type="molecule type" value="Genomic_DNA"/>
</dbReference>
<dbReference type="PANTHER" id="PTHR33057:SF26">
    <property type="entry name" value="TRANSCRIPTION REPRESSOR OFP13"/>
    <property type="match status" value="1"/>
</dbReference>
<comment type="subcellular location">
    <subcellularLocation>
        <location evidence="1 6">Nucleus</location>
    </subcellularLocation>
</comment>
<dbReference type="OMA" id="THHADCA"/>
<evidence type="ECO:0000256" key="4">
    <source>
        <dbReference type="ARBA" id="ARBA00023163"/>
    </source>
</evidence>
<reference evidence="8" key="3">
    <citation type="submission" date="2020-06" db="EMBL/GenBank/DDBJ databases">
        <title>Helianthus annuus Genome sequencing and assembly Release 2.</title>
        <authorList>
            <person name="Gouzy J."/>
            <person name="Langlade N."/>
            <person name="Munos S."/>
        </authorList>
    </citation>
    <scope>NUCLEOTIDE SEQUENCE</scope>
    <source>
        <tissue evidence="8">Leaves</tissue>
    </source>
</reference>
<dbReference type="FunCoup" id="A0A251VHL9">
    <property type="interactions" value="361"/>
</dbReference>
<dbReference type="GO" id="GO:0045892">
    <property type="term" value="P:negative regulation of DNA-templated transcription"/>
    <property type="evidence" value="ECO:0007669"/>
    <property type="project" value="UniProtKB-UniRule"/>
</dbReference>
<organism evidence="9 10">
    <name type="scientific">Helianthus annuus</name>
    <name type="common">Common sunflower</name>
    <dbReference type="NCBI Taxonomy" id="4232"/>
    <lineage>
        <taxon>Eukaryota</taxon>
        <taxon>Viridiplantae</taxon>
        <taxon>Streptophyta</taxon>
        <taxon>Embryophyta</taxon>
        <taxon>Tracheophyta</taxon>
        <taxon>Spermatophyta</taxon>
        <taxon>Magnoliopsida</taxon>
        <taxon>eudicotyledons</taxon>
        <taxon>Gunneridae</taxon>
        <taxon>Pentapetalae</taxon>
        <taxon>asterids</taxon>
        <taxon>campanulids</taxon>
        <taxon>Asterales</taxon>
        <taxon>Asteraceae</taxon>
        <taxon>Asteroideae</taxon>
        <taxon>Heliantheae alliance</taxon>
        <taxon>Heliantheae</taxon>
        <taxon>Helianthus</taxon>
    </lineage>
</organism>
<reference evidence="8 10" key="1">
    <citation type="journal article" date="2017" name="Nature">
        <title>The sunflower genome provides insights into oil metabolism, flowering and Asterid evolution.</title>
        <authorList>
            <person name="Badouin H."/>
            <person name="Gouzy J."/>
            <person name="Grassa C.J."/>
            <person name="Murat F."/>
            <person name="Staton S.E."/>
            <person name="Cottret L."/>
            <person name="Lelandais-Briere C."/>
            <person name="Owens G.L."/>
            <person name="Carrere S."/>
            <person name="Mayjonade B."/>
            <person name="Legrand L."/>
            <person name="Gill N."/>
            <person name="Kane N.C."/>
            <person name="Bowers J.E."/>
            <person name="Hubner S."/>
            <person name="Bellec A."/>
            <person name="Berard A."/>
            <person name="Berges H."/>
            <person name="Blanchet N."/>
            <person name="Boniface M.C."/>
            <person name="Brunel D."/>
            <person name="Catrice O."/>
            <person name="Chaidir N."/>
            <person name="Claudel C."/>
            <person name="Donnadieu C."/>
            <person name="Faraut T."/>
            <person name="Fievet G."/>
            <person name="Helmstetter N."/>
            <person name="King M."/>
            <person name="Knapp S.J."/>
            <person name="Lai Z."/>
            <person name="Le Paslier M.C."/>
            <person name="Lippi Y."/>
            <person name="Lorenzon L."/>
            <person name="Mandel J.R."/>
            <person name="Marage G."/>
            <person name="Marchand G."/>
            <person name="Marquand E."/>
            <person name="Bret-Mestries E."/>
            <person name="Morien E."/>
            <person name="Nambeesan S."/>
            <person name="Nguyen T."/>
            <person name="Pegot-Espagnet P."/>
            <person name="Pouilly N."/>
            <person name="Raftis F."/>
            <person name="Sallet E."/>
            <person name="Schiex T."/>
            <person name="Thomas J."/>
            <person name="Vandecasteele C."/>
            <person name="Vares D."/>
            <person name="Vear F."/>
            <person name="Vautrin S."/>
            <person name="Crespi M."/>
            <person name="Mangin B."/>
            <person name="Burke J.M."/>
            <person name="Salse J."/>
            <person name="Munos S."/>
            <person name="Vincourt P."/>
            <person name="Rieseberg L.H."/>
            <person name="Langlade N.B."/>
        </authorList>
    </citation>
    <scope>NUCLEOTIDE SEQUENCE [LARGE SCALE GENOMIC DNA]</scope>
    <source>
        <strain evidence="10">cv. SF193</strain>
        <tissue evidence="8">Leaves</tissue>
    </source>
</reference>
<dbReference type="Proteomes" id="UP000215914">
    <property type="component" value="Chromosome 2"/>
</dbReference>
<evidence type="ECO:0000256" key="3">
    <source>
        <dbReference type="ARBA" id="ARBA00023015"/>
    </source>
</evidence>
<dbReference type="PANTHER" id="PTHR33057">
    <property type="entry name" value="TRANSCRIPTION REPRESSOR OFP7-RELATED"/>
    <property type="match status" value="1"/>
</dbReference>
<keyword evidence="5 6" id="KW-0539">Nucleus</keyword>
<dbReference type="GO" id="GO:0005634">
    <property type="term" value="C:nucleus"/>
    <property type="evidence" value="ECO:0007669"/>
    <property type="project" value="UniProtKB-SubCell"/>
</dbReference>
<evidence type="ECO:0000256" key="6">
    <source>
        <dbReference type="RuleBase" id="RU367028"/>
    </source>
</evidence>
<dbReference type="InterPro" id="IPR038933">
    <property type="entry name" value="Ovate"/>
</dbReference>
<evidence type="ECO:0000313" key="8">
    <source>
        <dbReference type="EMBL" id="KAF5799092.1"/>
    </source>
</evidence>
<dbReference type="PROSITE" id="PS51754">
    <property type="entry name" value="OVATE"/>
    <property type="match status" value="1"/>
</dbReference>
<dbReference type="Pfam" id="PF04844">
    <property type="entry name" value="Ovate"/>
    <property type="match status" value="1"/>
</dbReference>
<dbReference type="NCBIfam" id="TIGR01568">
    <property type="entry name" value="A_thal_3678"/>
    <property type="match status" value="1"/>
</dbReference>
<evidence type="ECO:0000313" key="10">
    <source>
        <dbReference type="Proteomes" id="UP000215914"/>
    </source>
</evidence>
<evidence type="ECO:0000256" key="2">
    <source>
        <dbReference type="ARBA" id="ARBA00022491"/>
    </source>
</evidence>
<evidence type="ECO:0000259" key="7">
    <source>
        <dbReference type="PROSITE" id="PS51754"/>
    </source>
</evidence>
<dbReference type="STRING" id="4232.A0A251VHL9"/>
<proteinExistence type="predicted"/>
<reference evidence="9" key="2">
    <citation type="submission" date="2017-02" db="EMBL/GenBank/DDBJ databases">
        <title>Sunflower complete genome.</title>
        <authorList>
            <person name="Langlade N."/>
            <person name="Munos S."/>
        </authorList>
    </citation>
    <scope>NUCLEOTIDE SEQUENCE [LARGE SCALE GENOMIC DNA]</scope>
    <source>
        <tissue evidence="9">Leaves</tissue>
    </source>
</reference>
<evidence type="ECO:0000256" key="5">
    <source>
        <dbReference type="ARBA" id="ARBA00023242"/>
    </source>
</evidence>
<protein>
    <recommendedName>
        <fullName evidence="6">Transcription repressor</fullName>
    </recommendedName>
    <alternativeName>
        <fullName evidence="6">Ovate family protein</fullName>
    </alternativeName>
</protein>
<keyword evidence="10" id="KW-1185">Reference proteome</keyword>
<dbReference type="InParanoid" id="A0A251VHL9"/>
<keyword evidence="2 6" id="KW-0678">Repressor</keyword>
<dbReference type="InterPro" id="IPR006458">
    <property type="entry name" value="Ovate_C"/>
</dbReference>
<dbReference type="EMBL" id="MNCJ02000322">
    <property type="protein sequence ID" value="KAF5799092.1"/>
    <property type="molecule type" value="Genomic_DNA"/>
</dbReference>
<name>A0A251VHL9_HELAN</name>
<dbReference type="AlphaFoldDB" id="A0A251VHL9"/>
<evidence type="ECO:0000256" key="1">
    <source>
        <dbReference type="ARBA" id="ARBA00004123"/>
    </source>
</evidence>
<comment type="function">
    <text evidence="6">Transcriptional repressor that regulates multiple aspects of plant growth and development.</text>
</comment>
<feature type="domain" description="OVATE" evidence="7">
    <location>
        <begin position="140"/>
        <end position="199"/>
    </location>
</feature>
<gene>
    <name evidence="9" type="ORF">HannXRQ_Chr02g0053511</name>
    <name evidence="8" type="ORF">HanXRQr2_Chr07g0300581</name>
</gene>
<dbReference type="OrthoDB" id="689823at2759"/>
<sequence length="246" mass="26434">MNLINSMLLLNRHKQIWLWPSCNNHPKTLSFRVSNDEDYAVINTNKESLVEAEVEVTTLGSFFTNSSETASVSTESDECSALETIVREARSDRLFFEPDLTSSILETQGSGGQCMLEVSGHGDGGGGGDGGLPYKESFAMVMESDNPYDDFRKSMEEMVEIHGLKDWDCLEELLGWYLRMNEEDNHEYIVGAFVDLVAGGGRGRGRGGGGGGDGGGGGGLFVDHTLASFSSAASTFSSPTSSTNGN</sequence>
<keyword evidence="4 6" id="KW-0804">Transcription</keyword>
<evidence type="ECO:0000313" key="9">
    <source>
        <dbReference type="EMBL" id="OTG35137.1"/>
    </source>
</evidence>
<dbReference type="Gramene" id="mRNA:HanXRQr2_Chr07g0300581">
    <property type="protein sequence ID" value="CDS:HanXRQr2_Chr07g0300581.1"/>
    <property type="gene ID" value="HanXRQr2_Chr07g0300581"/>
</dbReference>